<dbReference type="KEGG" id="aten:116286370"/>
<dbReference type="InterPro" id="IPR018097">
    <property type="entry name" value="EGF_Ca-bd_CS"/>
</dbReference>
<dbReference type="Pfam" id="PF12947">
    <property type="entry name" value="EGF_3"/>
    <property type="match status" value="1"/>
</dbReference>
<dbReference type="PANTHER" id="PTHR24046:SF7">
    <property type="entry name" value="CUB DOMAIN-CONTAINING PROTEIN"/>
    <property type="match status" value="1"/>
</dbReference>
<organism evidence="10 11">
    <name type="scientific">Actinia tenebrosa</name>
    <name type="common">Australian red waratah sea anemone</name>
    <dbReference type="NCBI Taxonomy" id="6105"/>
    <lineage>
        <taxon>Eukaryota</taxon>
        <taxon>Metazoa</taxon>
        <taxon>Cnidaria</taxon>
        <taxon>Anthozoa</taxon>
        <taxon>Hexacorallia</taxon>
        <taxon>Actiniaria</taxon>
        <taxon>Actiniidae</taxon>
        <taxon>Actinia</taxon>
    </lineage>
</organism>
<dbReference type="InterPro" id="IPR000742">
    <property type="entry name" value="EGF"/>
</dbReference>
<dbReference type="Pfam" id="PF07699">
    <property type="entry name" value="Ephrin_rec_like"/>
    <property type="match status" value="1"/>
</dbReference>
<dbReference type="InterPro" id="IPR009030">
    <property type="entry name" value="Growth_fac_rcpt_cys_sf"/>
</dbReference>
<sequence length="745" mass="86096">MLNEQSWRIFYLLLLSHTVFQCIARSTDLDLDLDKGRIFGRNPYIKLLNAPQTGRTIPCSKQAVIRLDFSGPFKRAHFQLYYGQEPRLWTFLLSNSPNAYGFGGNHKYTSNCASVQVFNKQLRIYSNVLSNYRTESIDGHTLMEVEDEIVGKNSTLTIDVRDEFVKWETRRKRIKESFIEDIQRPNEDRSKRKSSFLFTLSGQKAEFGPNENFLYAAFNRVPYGRFHNGSGLCRVKISFKRRQENGMCAKRLCHQDAVCKPVQKSFKCICRPGYVGNGQTSCQDFDECTANNGGCQQICHNLQGSYYCSCKDGYTLLPNGRSCTGKRKDSGLISKRVKVRFNVGECNIRSQEKELFIKELKRKLLRQEICVYPCKIHGSVLKCRSRLKKGGTSMVHANFELKLDQTRISTSKYCNYSCLRCQVEKRLQKFIADLRSLANHKNFSVSLRGQVYTMNGKSLRVPRVRNACTQGMRRKIKRLAGCMPGMYYDIFLLRCVNCSRGTYQPNASETFCYRCPGNMTTLYSGSKAAHQCRETVCGGNLTAMSGVIMSPNFPDAYPSDLDCTWTIFPSENRHILLLIPNISLHDTPNCSDYLIMREGASPYSVATYYACESFDQPVAFVSRSKNLHVKFRSRRIENMATGMAEGFKIFYVTFEKQYRYLVRNIVESGEMYANESNRRLLQDEKLVHEVLDVIVEPQRLQQVLPNYERDNKIPRSFRDFIERKVVDFLDYRPYRKRRSLEDTEE</sequence>
<proteinExistence type="inferred from homology"/>
<dbReference type="InterPro" id="IPR001881">
    <property type="entry name" value="EGF-like_Ca-bd_dom"/>
</dbReference>
<keyword evidence="3 7" id="KW-0732">Signal</keyword>
<dbReference type="PANTHER" id="PTHR24046">
    <property type="entry name" value="SIGNAL PEPTIDE, CUB AND EGF-LIKE DOMAIN-CONTAINING"/>
    <property type="match status" value="1"/>
</dbReference>
<accession>A0A6P8H8G6</accession>
<dbReference type="PROSITE" id="PS01180">
    <property type="entry name" value="CUB"/>
    <property type="match status" value="1"/>
</dbReference>
<dbReference type="InterPro" id="IPR000152">
    <property type="entry name" value="EGF-type_Asp/Asn_hydroxyl_site"/>
</dbReference>
<dbReference type="Gene3D" id="2.10.25.10">
    <property type="entry name" value="Laminin"/>
    <property type="match status" value="2"/>
</dbReference>
<feature type="domain" description="EGF-like" evidence="9">
    <location>
        <begin position="284"/>
        <end position="324"/>
    </location>
</feature>
<dbReference type="GO" id="GO:0005615">
    <property type="term" value="C:extracellular space"/>
    <property type="evidence" value="ECO:0007669"/>
    <property type="project" value="TreeGrafter"/>
</dbReference>
<dbReference type="CDD" id="cd00053">
    <property type="entry name" value="EGF"/>
    <property type="match status" value="1"/>
</dbReference>
<dbReference type="FunFam" id="2.10.25.10:FF:000240">
    <property type="entry name" value="Vitamin K-dependent protein S"/>
    <property type="match status" value="1"/>
</dbReference>
<comment type="similarity">
    <text evidence="1">Belongs to the EGF domain peptide family.</text>
</comment>
<comment type="caution">
    <text evidence="6">Lacks conserved residue(s) required for the propagation of feature annotation.</text>
</comment>
<reference evidence="11" key="1">
    <citation type="submission" date="2025-08" db="UniProtKB">
        <authorList>
            <consortium name="RefSeq"/>
        </authorList>
    </citation>
    <scope>IDENTIFICATION</scope>
    <source>
        <tissue evidence="11">Tentacle</tissue>
    </source>
</reference>
<dbReference type="InterPro" id="IPR011641">
    <property type="entry name" value="Tyr-kin_ephrin_A/B_rcpt-like"/>
</dbReference>
<evidence type="ECO:0000256" key="2">
    <source>
        <dbReference type="ARBA" id="ARBA00022536"/>
    </source>
</evidence>
<dbReference type="InterPro" id="IPR052071">
    <property type="entry name" value="SCUB_EGF-like_domain"/>
</dbReference>
<evidence type="ECO:0000256" key="4">
    <source>
        <dbReference type="ARBA" id="ARBA00022737"/>
    </source>
</evidence>
<dbReference type="InterPro" id="IPR024731">
    <property type="entry name" value="NELL2-like_EGF"/>
</dbReference>
<dbReference type="FunCoup" id="A0A6P8H8G6">
    <property type="interactions" value="147"/>
</dbReference>
<dbReference type="Gene3D" id="2.60.120.290">
    <property type="entry name" value="Spermadhesin, CUB domain"/>
    <property type="match status" value="1"/>
</dbReference>
<dbReference type="GO" id="GO:0007165">
    <property type="term" value="P:signal transduction"/>
    <property type="evidence" value="ECO:0007669"/>
    <property type="project" value="TreeGrafter"/>
</dbReference>
<feature type="chain" id="PRO_5028400687" evidence="7">
    <location>
        <begin position="25"/>
        <end position="745"/>
    </location>
</feature>
<feature type="domain" description="CUB" evidence="8">
    <location>
        <begin position="537"/>
        <end position="654"/>
    </location>
</feature>
<dbReference type="InterPro" id="IPR035914">
    <property type="entry name" value="Sperma_CUB_dom_sf"/>
</dbReference>
<feature type="domain" description="EGF-like" evidence="9">
    <location>
        <begin position="244"/>
        <end position="283"/>
    </location>
</feature>
<dbReference type="CDD" id="cd00041">
    <property type="entry name" value="CUB"/>
    <property type="match status" value="1"/>
</dbReference>
<dbReference type="SMART" id="SM00181">
    <property type="entry name" value="EGF"/>
    <property type="match status" value="2"/>
</dbReference>
<gene>
    <name evidence="11" type="primary">LOC116286370</name>
</gene>
<name>A0A6P8H8G6_ACTTE</name>
<dbReference type="OrthoDB" id="4062651at2759"/>
<evidence type="ECO:0000256" key="5">
    <source>
        <dbReference type="ARBA" id="ARBA00023157"/>
    </source>
</evidence>
<dbReference type="Pfam" id="PF00431">
    <property type="entry name" value="CUB"/>
    <property type="match status" value="1"/>
</dbReference>
<evidence type="ECO:0000256" key="7">
    <source>
        <dbReference type="SAM" id="SignalP"/>
    </source>
</evidence>
<keyword evidence="4" id="KW-0677">Repeat</keyword>
<evidence type="ECO:0000256" key="3">
    <source>
        <dbReference type="ARBA" id="ARBA00022729"/>
    </source>
</evidence>
<dbReference type="InterPro" id="IPR000859">
    <property type="entry name" value="CUB_dom"/>
</dbReference>
<dbReference type="SMART" id="SM00042">
    <property type="entry name" value="CUB"/>
    <property type="match status" value="1"/>
</dbReference>
<keyword evidence="10" id="KW-1185">Reference proteome</keyword>
<dbReference type="GO" id="GO:0009986">
    <property type="term" value="C:cell surface"/>
    <property type="evidence" value="ECO:0007669"/>
    <property type="project" value="TreeGrafter"/>
</dbReference>
<dbReference type="PROSITE" id="PS01187">
    <property type="entry name" value="EGF_CA"/>
    <property type="match status" value="1"/>
</dbReference>
<dbReference type="SMART" id="SM00179">
    <property type="entry name" value="EGF_CA"/>
    <property type="match status" value="2"/>
</dbReference>
<dbReference type="RefSeq" id="XP_031548735.1">
    <property type="nucleotide sequence ID" value="XM_031692875.1"/>
</dbReference>
<dbReference type="GeneID" id="116286370"/>
<dbReference type="SMART" id="SM01411">
    <property type="entry name" value="Ephrin_rec_like"/>
    <property type="match status" value="1"/>
</dbReference>
<dbReference type="Gene3D" id="2.10.50.10">
    <property type="entry name" value="Tumor Necrosis Factor Receptor, subunit A, domain 2"/>
    <property type="match status" value="1"/>
</dbReference>
<evidence type="ECO:0000313" key="10">
    <source>
        <dbReference type="Proteomes" id="UP000515163"/>
    </source>
</evidence>
<protein>
    <submittedName>
        <fullName evidence="11">Signal peptide, CUB and EGF-like domain-containing protein 2</fullName>
    </submittedName>
</protein>
<dbReference type="SUPFAM" id="SSF57184">
    <property type="entry name" value="Growth factor receptor domain"/>
    <property type="match status" value="1"/>
</dbReference>
<dbReference type="GO" id="GO:0005509">
    <property type="term" value="F:calcium ion binding"/>
    <property type="evidence" value="ECO:0007669"/>
    <property type="project" value="InterPro"/>
</dbReference>
<evidence type="ECO:0000259" key="8">
    <source>
        <dbReference type="PROSITE" id="PS01180"/>
    </source>
</evidence>
<evidence type="ECO:0000313" key="11">
    <source>
        <dbReference type="RefSeq" id="XP_031548735.1"/>
    </source>
</evidence>
<dbReference type="PROSITE" id="PS00010">
    <property type="entry name" value="ASX_HYDROXYL"/>
    <property type="match status" value="1"/>
</dbReference>
<dbReference type="InParanoid" id="A0A6P8H8G6"/>
<evidence type="ECO:0000259" key="9">
    <source>
        <dbReference type="PROSITE" id="PS50026"/>
    </source>
</evidence>
<evidence type="ECO:0000256" key="6">
    <source>
        <dbReference type="PROSITE-ProRule" id="PRU00076"/>
    </source>
</evidence>
<dbReference type="PROSITE" id="PS01186">
    <property type="entry name" value="EGF_2"/>
    <property type="match status" value="2"/>
</dbReference>
<dbReference type="Pfam" id="PF14670">
    <property type="entry name" value="FXa_inhibition"/>
    <property type="match status" value="1"/>
</dbReference>
<feature type="signal peptide" evidence="7">
    <location>
        <begin position="1"/>
        <end position="24"/>
    </location>
</feature>
<keyword evidence="5" id="KW-1015">Disulfide bond</keyword>
<dbReference type="SUPFAM" id="SSF49854">
    <property type="entry name" value="Spermadhesin, CUB domain"/>
    <property type="match status" value="1"/>
</dbReference>
<dbReference type="AlphaFoldDB" id="A0A6P8H8G6"/>
<dbReference type="Proteomes" id="UP000515163">
    <property type="component" value="Unplaced"/>
</dbReference>
<evidence type="ECO:0000256" key="1">
    <source>
        <dbReference type="ARBA" id="ARBA00006373"/>
    </source>
</evidence>
<keyword evidence="2 6" id="KW-0245">EGF-like domain</keyword>
<dbReference type="PROSITE" id="PS50026">
    <property type="entry name" value="EGF_3"/>
    <property type="match status" value="2"/>
</dbReference>